<dbReference type="GO" id="GO:0005886">
    <property type="term" value="C:plasma membrane"/>
    <property type="evidence" value="ECO:0007669"/>
    <property type="project" value="TreeGrafter"/>
</dbReference>
<dbReference type="InterPro" id="IPR003594">
    <property type="entry name" value="HATPase_dom"/>
</dbReference>
<evidence type="ECO:0000256" key="10">
    <source>
        <dbReference type="ARBA" id="ARBA00022989"/>
    </source>
</evidence>
<dbReference type="GO" id="GO:0004673">
    <property type="term" value="F:protein histidine kinase activity"/>
    <property type="evidence" value="ECO:0007669"/>
    <property type="project" value="UniProtKB-EC"/>
</dbReference>
<dbReference type="InterPro" id="IPR005467">
    <property type="entry name" value="His_kinase_dom"/>
</dbReference>
<evidence type="ECO:0000256" key="9">
    <source>
        <dbReference type="ARBA" id="ARBA00022840"/>
    </source>
</evidence>
<dbReference type="EMBL" id="JAAHBV010000538">
    <property type="protein sequence ID" value="NER61792.1"/>
    <property type="molecule type" value="Genomic_DNA"/>
</dbReference>
<gene>
    <name evidence="14" type="ORF">G3435_21165</name>
</gene>
<accession>A0A6M0CWE8</accession>
<dbReference type="GO" id="GO:0000160">
    <property type="term" value="P:phosphorelay signal transduction system"/>
    <property type="evidence" value="ECO:0007669"/>
    <property type="project" value="UniProtKB-KW"/>
</dbReference>
<dbReference type="SUPFAM" id="SSF55874">
    <property type="entry name" value="ATPase domain of HSP90 chaperone/DNA topoisomerase II/histidine kinase"/>
    <property type="match status" value="1"/>
</dbReference>
<organism evidence="14 15">
    <name type="scientific">Pseudomonas brassicae</name>
    <dbReference type="NCBI Taxonomy" id="2708063"/>
    <lineage>
        <taxon>Bacteria</taxon>
        <taxon>Pseudomonadati</taxon>
        <taxon>Pseudomonadota</taxon>
        <taxon>Gammaproteobacteria</taxon>
        <taxon>Pseudomonadales</taxon>
        <taxon>Pseudomonadaceae</taxon>
        <taxon>Pseudomonas</taxon>
    </lineage>
</organism>
<evidence type="ECO:0000256" key="2">
    <source>
        <dbReference type="ARBA" id="ARBA00004141"/>
    </source>
</evidence>
<keyword evidence="5" id="KW-0808">Transferase</keyword>
<evidence type="ECO:0000313" key="15">
    <source>
        <dbReference type="Proteomes" id="UP000480410"/>
    </source>
</evidence>
<dbReference type="AlphaFoldDB" id="A0A6M0CWE8"/>
<evidence type="ECO:0000256" key="1">
    <source>
        <dbReference type="ARBA" id="ARBA00000085"/>
    </source>
</evidence>
<evidence type="ECO:0000256" key="3">
    <source>
        <dbReference type="ARBA" id="ARBA00012438"/>
    </source>
</evidence>
<reference evidence="14 15" key="1">
    <citation type="submission" date="2020-02" db="EMBL/GenBank/DDBJ databases">
        <title>Broccoli isolated Pseudomonas sp.</title>
        <authorList>
            <person name="Fujikawa T."/>
            <person name="Sawada H."/>
        </authorList>
    </citation>
    <scope>NUCLEOTIDE SEQUENCE [LARGE SCALE GENOMIC DNA]</scope>
    <source>
        <strain evidence="14 15">MAFF212428</strain>
    </source>
</reference>
<keyword evidence="11" id="KW-0902">Two-component regulatory system</keyword>
<dbReference type="GO" id="GO:0005524">
    <property type="term" value="F:ATP binding"/>
    <property type="evidence" value="ECO:0007669"/>
    <property type="project" value="UniProtKB-KW"/>
</dbReference>
<keyword evidence="10" id="KW-1133">Transmembrane helix</keyword>
<dbReference type="InterPro" id="IPR004358">
    <property type="entry name" value="Sig_transdc_His_kin-like_C"/>
</dbReference>
<evidence type="ECO:0000256" key="7">
    <source>
        <dbReference type="ARBA" id="ARBA00022741"/>
    </source>
</evidence>
<comment type="caution">
    <text evidence="14">The sequence shown here is derived from an EMBL/GenBank/DDBJ whole genome shotgun (WGS) entry which is preliminary data.</text>
</comment>
<evidence type="ECO:0000256" key="5">
    <source>
        <dbReference type="ARBA" id="ARBA00022679"/>
    </source>
</evidence>
<keyword evidence="7" id="KW-0547">Nucleotide-binding</keyword>
<dbReference type="Proteomes" id="UP000480410">
    <property type="component" value="Unassembled WGS sequence"/>
</dbReference>
<keyword evidence="12" id="KW-0472">Membrane</keyword>
<dbReference type="PRINTS" id="PR00344">
    <property type="entry name" value="BCTRLSENSOR"/>
</dbReference>
<dbReference type="EC" id="2.7.13.3" evidence="3"/>
<keyword evidence="4" id="KW-0597">Phosphoprotein</keyword>
<name>A0A6M0CWE8_9PSED</name>
<dbReference type="PANTHER" id="PTHR45436">
    <property type="entry name" value="SENSOR HISTIDINE KINASE YKOH"/>
    <property type="match status" value="1"/>
</dbReference>
<evidence type="ECO:0000256" key="11">
    <source>
        <dbReference type="ARBA" id="ARBA00023012"/>
    </source>
</evidence>
<keyword evidence="8 14" id="KW-0418">Kinase</keyword>
<evidence type="ECO:0000313" key="14">
    <source>
        <dbReference type="EMBL" id="NER61792.1"/>
    </source>
</evidence>
<evidence type="ECO:0000259" key="13">
    <source>
        <dbReference type="PROSITE" id="PS50109"/>
    </source>
</evidence>
<sequence length="127" mass="14006">RRILLQAPERAAQVYPDMPATLAVAALRNLLDNALRHSAPGAPVELQVQLEAHRVAFVVRDHGPGIDPQNLEHVTQRFWRNGHSEGCGLGLAIVQAIVQRCACALQFDSRADGLRVLLQMPLRVHQV</sequence>
<dbReference type="PANTHER" id="PTHR45436:SF14">
    <property type="entry name" value="SENSOR PROTEIN QSEC"/>
    <property type="match status" value="1"/>
</dbReference>
<protein>
    <recommendedName>
        <fullName evidence="3">histidine kinase</fullName>
        <ecNumber evidence="3">2.7.13.3</ecNumber>
    </recommendedName>
</protein>
<dbReference type="InterPro" id="IPR036890">
    <property type="entry name" value="HATPase_C_sf"/>
</dbReference>
<evidence type="ECO:0000256" key="12">
    <source>
        <dbReference type="ARBA" id="ARBA00023136"/>
    </source>
</evidence>
<comment type="subcellular location">
    <subcellularLocation>
        <location evidence="2">Membrane</location>
        <topology evidence="2">Multi-pass membrane protein</topology>
    </subcellularLocation>
</comment>
<evidence type="ECO:0000256" key="4">
    <source>
        <dbReference type="ARBA" id="ARBA00022553"/>
    </source>
</evidence>
<evidence type="ECO:0000256" key="8">
    <source>
        <dbReference type="ARBA" id="ARBA00022777"/>
    </source>
</evidence>
<feature type="non-terminal residue" evidence="14">
    <location>
        <position position="1"/>
    </location>
</feature>
<dbReference type="PROSITE" id="PS50109">
    <property type="entry name" value="HIS_KIN"/>
    <property type="match status" value="1"/>
</dbReference>
<feature type="domain" description="Histidine kinase" evidence="13">
    <location>
        <begin position="26"/>
        <end position="124"/>
    </location>
</feature>
<dbReference type="Pfam" id="PF02518">
    <property type="entry name" value="HATPase_c"/>
    <property type="match status" value="1"/>
</dbReference>
<evidence type="ECO:0000256" key="6">
    <source>
        <dbReference type="ARBA" id="ARBA00022692"/>
    </source>
</evidence>
<keyword evidence="6" id="KW-0812">Transmembrane</keyword>
<dbReference type="Gene3D" id="3.30.565.10">
    <property type="entry name" value="Histidine kinase-like ATPase, C-terminal domain"/>
    <property type="match status" value="1"/>
</dbReference>
<dbReference type="InterPro" id="IPR050428">
    <property type="entry name" value="TCS_sensor_his_kinase"/>
</dbReference>
<comment type="catalytic activity">
    <reaction evidence="1">
        <text>ATP + protein L-histidine = ADP + protein N-phospho-L-histidine.</text>
        <dbReference type="EC" id="2.7.13.3"/>
    </reaction>
</comment>
<dbReference type="SMART" id="SM00387">
    <property type="entry name" value="HATPase_c"/>
    <property type="match status" value="1"/>
</dbReference>
<keyword evidence="9" id="KW-0067">ATP-binding</keyword>
<dbReference type="CDD" id="cd00075">
    <property type="entry name" value="HATPase"/>
    <property type="match status" value="1"/>
</dbReference>
<proteinExistence type="predicted"/>